<reference evidence="2" key="2">
    <citation type="journal article" date="2016" name="Sci. Rep.">
        <title>Dictyocaulus viviparus genome, variome and transcriptome elucidate lungworm biology and support future intervention.</title>
        <authorList>
            <person name="McNulty S.N."/>
            <person name="Strube C."/>
            <person name="Rosa B.A."/>
            <person name="Martin J.C."/>
            <person name="Tyagi R."/>
            <person name="Choi Y.J."/>
            <person name="Wang Q."/>
            <person name="Hallsworth Pepin K."/>
            <person name="Zhang X."/>
            <person name="Ozersky P."/>
            <person name="Wilson R.K."/>
            <person name="Sternberg P.W."/>
            <person name="Gasser R.B."/>
            <person name="Mitreva M."/>
        </authorList>
    </citation>
    <scope>NUCLEOTIDE SEQUENCE [LARGE SCALE GENOMIC DNA]</scope>
    <source>
        <strain evidence="2">HannoverDv2000</strain>
    </source>
</reference>
<evidence type="ECO:0000313" key="2">
    <source>
        <dbReference type="Proteomes" id="UP000053766"/>
    </source>
</evidence>
<protein>
    <submittedName>
        <fullName evidence="1">Uncharacterized protein</fullName>
    </submittedName>
</protein>
<name>A0A0D8YFS2_DICVI</name>
<reference evidence="1 2" key="1">
    <citation type="submission" date="2013-11" db="EMBL/GenBank/DDBJ databases">
        <title>Draft genome of the bovine lungworm Dictyocaulus viviparus.</title>
        <authorList>
            <person name="Mitreva M."/>
        </authorList>
    </citation>
    <scope>NUCLEOTIDE SEQUENCE [LARGE SCALE GENOMIC DNA]</scope>
    <source>
        <strain evidence="1 2">HannoverDv2000</strain>
    </source>
</reference>
<dbReference type="OrthoDB" id="5876333at2759"/>
<gene>
    <name evidence="1" type="ORF">DICVIV_00244</name>
</gene>
<accession>A0A0D8YFS2</accession>
<dbReference type="AlphaFoldDB" id="A0A0D8YFS2"/>
<sequence length="131" mass="15194">MVDSEAFEVPSSVVESETSEVRFKMFNSEVAEVPHRKFQSSNMEATLRRTPAMGLKAEARKISYIRNKRLQHHPSLVSCRSINVYRRALLNRIHQNALKSKKRSNSNPVKQWTEGVINRISFNRLFKNHPS</sequence>
<dbReference type="Proteomes" id="UP000053766">
    <property type="component" value="Unassembled WGS sequence"/>
</dbReference>
<keyword evidence="2" id="KW-1185">Reference proteome</keyword>
<dbReference type="EMBL" id="KN716151">
    <property type="protein sequence ID" value="KJH53501.1"/>
    <property type="molecule type" value="Genomic_DNA"/>
</dbReference>
<evidence type="ECO:0000313" key="1">
    <source>
        <dbReference type="EMBL" id="KJH53501.1"/>
    </source>
</evidence>
<organism evidence="1 2">
    <name type="scientific">Dictyocaulus viviparus</name>
    <name type="common">Bovine lungworm</name>
    <dbReference type="NCBI Taxonomy" id="29172"/>
    <lineage>
        <taxon>Eukaryota</taxon>
        <taxon>Metazoa</taxon>
        <taxon>Ecdysozoa</taxon>
        <taxon>Nematoda</taxon>
        <taxon>Chromadorea</taxon>
        <taxon>Rhabditida</taxon>
        <taxon>Rhabditina</taxon>
        <taxon>Rhabditomorpha</taxon>
        <taxon>Strongyloidea</taxon>
        <taxon>Metastrongylidae</taxon>
        <taxon>Dictyocaulus</taxon>
    </lineage>
</organism>
<proteinExistence type="predicted"/>